<evidence type="ECO:0000256" key="7">
    <source>
        <dbReference type="RuleBase" id="RU004326"/>
    </source>
</evidence>
<protein>
    <recommendedName>
        <fullName evidence="6">Probable phosphoglucosamine mutase</fullName>
        <ecNumber evidence="6">5.4.2.10</ecNumber>
    </recommendedName>
</protein>
<keyword evidence="2 6" id="KW-0597">Phosphoprotein</keyword>
<dbReference type="AlphaFoldDB" id="A0A8T8K4U3"/>
<dbReference type="InterPro" id="IPR024086">
    <property type="entry name" value="GlmM_arc-type"/>
</dbReference>
<feature type="modified residue" description="Phosphoserine" evidence="6">
    <location>
        <position position="110"/>
    </location>
</feature>
<keyword evidence="5 6" id="KW-0413">Isomerase</keyword>
<dbReference type="PROSITE" id="PS00710">
    <property type="entry name" value="PGM_PMM"/>
    <property type="match status" value="1"/>
</dbReference>
<dbReference type="Pfam" id="PF02878">
    <property type="entry name" value="PGM_PMM_I"/>
    <property type="match status" value="1"/>
</dbReference>
<comment type="catalytic activity">
    <reaction evidence="6">
        <text>alpha-D-glucosamine 1-phosphate = D-glucosamine 6-phosphate</text>
        <dbReference type="Rhea" id="RHEA:23424"/>
        <dbReference type="ChEBI" id="CHEBI:58516"/>
        <dbReference type="ChEBI" id="CHEBI:58725"/>
        <dbReference type="EC" id="5.4.2.10"/>
    </reaction>
</comment>
<evidence type="ECO:0000313" key="12">
    <source>
        <dbReference type="EMBL" id="QUH23586.1"/>
    </source>
</evidence>
<dbReference type="SUPFAM" id="SSF53738">
    <property type="entry name" value="Phosphoglucomutase, first 3 domains"/>
    <property type="match status" value="3"/>
</dbReference>
<keyword evidence="4 6" id="KW-0460">Magnesium</keyword>
<evidence type="ECO:0000256" key="6">
    <source>
        <dbReference type="HAMAP-Rule" id="MF_01554"/>
    </source>
</evidence>
<feature type="binding site" evidence="6">
    <location>
        <position position="249"/>
    </location>
    <ligand>
        <name>Mg(2+)</name>
        <dbReference type="ChEBI" id="CHEBI:18420"/>
    </ligand>
</feature>
<dbReference type="GO" id="GO:0008966">
    <property type="term" value="F:phosphoglucosamine mutase activity"/>
    <property type="evidence" value="ECO:0007669"/>
    <property type="project" value="UniProtKB-UniRule"/>
</dbReference>
<evidence type="ECO:0000256" key="5">
    <source>
        <dbReference type="ARBA" id="ARBA00023235"/>
    </source>
</evidence>
<evidence type="ECO:0000259" key="11">
    <source>
        <dbReference type="Pfam" id="PF02880"/>
    </source>
</evidence>
<dbReference type="InterPro" id="IPR016066">
    <property type="entry name" value="A-D-PHexomutase_CS"/>
</dbReference>
<dbReference type="InterPro" id="IPR005841">
    <property type="entry name" value="Alpha-D-phosphohexomutase_SF"/>
</dbReference>
<gene>
    <name evidence="6 12" type="primary">glmM</name>
    <name evidence="12" type="ORF">HYG87_07340</name>
</gene>
<dbReference type="NCBIfam" id="TIGR03990">
    <property type="entry name" value="Arch_GlmM"/>
    <property type="match status" value="1"/>
</dbReference>
<dbReference type="InterPro" id="IPR016055">
    <property type="entry name" value="A-D-PHexomutase_a/b/a-I/II/III"/>
</dbReference>
<dbReference type="GO" id="GO:0000287">
    <property type="term" value="F:magnesium ion binding"/>
    <property type="evidence" value="ECO:0007669"/>
    <property type="project" value="UniProtKB-UniRule"/>
</dbReference>
<dbReference type="OrthoDB" id="10363at2157"/>
<dbReference type="KEGG" id="meme:HYG87_07340"/>
<dbReference type="Gene3D" id="3.40.120.10">
    <property type="entry name" value="Alpha-D-Glucose-1,6-Bisphosphate, subunit A, domain 3"/>
    <property type="match status" value="3"/>
</dbReference>
<dbReference type="InterPro" id="IPR005846">
    <property type="entry name" value="A-D-PHexomutase_a/b/a-III"/>
</dbReference>
<dbReference type="Pfam" id="PF00408">
    <property type="entry name" value="PGM_PMM_IV"/>
    <property type="match status" value="1"/>
</dbReference>
<dbReference type="SUPFAM" id="SSF55957">
    <property type="entry name" value="Phosphoglucomutase, C-terminal domain"/>
    <property type="match status" value="1"/>
</dbReference>
<organism evidence="12 13">
    <name type="scientific">Methanobacterium alkalithermotolerans</name>
    <dbReference type="NCBI Taxonomy" id="2731220"/>
    <lineage>
        <taxon>Archaea</taxon>
        <taxon>Methanobacteriati</taxon>
        <taxon>Methanobacteriota</taxon>
        <taxon>Methanomada group</taxon>
        <taxon>Methanobacteria</taxon>
        <taxon>Methanobacteriales</taxon>
        <taxon>Methanobacteriaceae</taxon>
        <taxon>Methanobacterium</taxon>
    </lineage>
</organism>
<dbReference type="GO" id="GO:0005975">
    <property type="term" value="P:carbohydrate metabolic process"/>
    <property type="evidence" value="ECO:0007669"/>
    <property type="project" value="InterPro"/>
</dbReference>
<dbReference type="EC" id="5.4.2.10" evidence="6"/>
<evidence type="ECO:0000259" key="9">
    <source>
        <dbReference type="Pfam" id="PF02878"/>
    </source>
</evidence>
<dbReference type="Gene3D" id="3.30.310.50">
    <property type="entry name" value="Alpha-D-phosphohexomutase, C-terminal domain"/>
    <property type="match status" value="1"/>
</dbReference>
<comment type="cofactor">
    <cofactor evidence="6">
        <name>Mg(2+)</name>
        <dbReference type="ChEBI" id="CHEBI:18420"/>
    </cofactor>
    <text evidence="6">Binds 1 Mg(2+) ion per subunit.</text>
</comment>
<sequence>MKMSNQSAENPEEIPRLFGTSGIRGKIGSDITTQLALDVGKALGTYLGGKGKVVVGYDTRTSNHMLEKALCAGLLECGCNVLELGMVPTPVVGFSASRLNADAGVMITASHNPSPDNGIKLWNRDGMAYTIKQEQEIEYLLHQQKFLNKSWDHLGSIEKEEEIINQYINEVLGMVKIPQELKVVVDCGSGAASYLSPIILRKAGCKVISLNCQPDGFFPGRKVEPNEENLDVLMKTVKMTKSDLGIAHDGDGDRMVAVDEKGNMADFDKLLALISQAIGGKIITTVDASLCMDECLAAVGGEIIRTRVGDVHVAQSIVENQATFGGEPSGTWIHPDFCMCPDGILSALKVVELVSTSGNLSELLRSIPDYPSIREKIPCAGEDKNKVMEMVNSSLENQFDNVVDVNNIDGVRISFKDGSWVLVRPSGTEAYIRITLEAKTKKMAEQIRQISAEFIKSALA</sequence>
<feature type="domain" description="Alpha-D-phosphohexomutase alpha/beta/alpha" evidence="10">
    <location>
        <begin position="166"/>
        <end position="262"/>
    </location>
</feature>
<evidence type="ECO:0000256" key="2">
    <source>
        <dbReference type="ARBA" id="ARBA00022553"/>
    </source>
</evidence>
<evidence type="ECO:0000313" key="13">
    <source>
        <dbReference type="Proteomes" id="UP000681041"/>
    </source>
</evidence>
<feature type="domain" description="Alpha-D-phosphohexomutase alpha/beta/alpha" evidence="9">
    <location>
        <begin position="16"/>
        <end position="146"/>
    </location>
</feature>
<name>A0A8T8K4U3_9EURY</name>
<dbReference type="PANTHER" id="PTHR43771:SF1">
    <property type="entry name" value="PHOSPHOMANNOMUTASE"/>
    <property type="match status" value="1"/>
</dbReference>
<keyword evidence="13" id="KW-1185">Reference proteome</keyword>
<dbReference type="Proteomes" id="UP000681041">
    <property type="component" value="Chromosome"/>
</dbReference>
<dbReference type="FunFam" id="3.40.120.10:FF:000001">
    <property type="entry name" value="Phosphoglucosamine mutase"/>
    <property type="match status" value="1"/>
</dbReference>
<dbReference type="InterPro" id="IPR005844">
    <property type="entry name" value="A-D-PHexomutase_a/b/a-I"/>
</dbReference>
<evidence type="ECO:0000259" key="10">
    <source>
        <dbReference type="Pfam" id="PF02879"/>
    </source>
</evidence>
<accession>A0A8T8K4U3</accession>
<feature type="binding site" evidence="6">
    <location>
        <position position="253"/>
    </location>
    <ligand>
        <name>Mg(2+)</name>
        <dbReference type="ChEBI" id="CHEBI:18420"/>
    </ligand>
</feature>
<evidence type="ECO:0000259" key="8">
    <source>
        <dbReference type="Pfam" id="PF00408"/>
    </source>
</evidence>
<keyword evidence="3 6" id="KW-0479">Metal-binding</keyword>
<dbReference type="EMBL" id="CP058560">
    <property type="protein sequence ID" value="QUH23586.1"/>
    <property type="molecule type" value="Genomic_DNA"/>
</dbReference>
<proteinExistence type="inferred from homology"/>
<feature type="binding site" evidence="6">
    <location>
        <position position="251"/>
    </location>
    <ligand>
        <name>Mg(2+)</name>
        <dbReference type="ChEBI" id="CHEBI:18420"/>
    </ligand>
</feature>
<evidence type="ECO:0000256" key="3">
    <source>
        <dbReference type="ARBA" id="ARBA00022723"/>
    </source>
</evidence>
<dbReference type="PRINTS" id="PR00509">
    <property type="entry name" value="PGMPMM"/>
</dbReference>
<dbReference type="PANTHER" id="PTHR43771">
    <property type="entry name" value="PHOSPHOMANNOMUTASE"/>
    <property type="match status" value="1"/>
</dbReference>
<evidence type="ECO:0000256" key="4">
    <source>
        <dbReference type="ARBA" id="ARBA00022842"/>
    </source>
</evidence>
<comment type="PTM">
    <text evidence="6">Activated by phosphorylation.</text>
</comment>
<reference evidence="12" key="1">
    <citation type="submission" date="2020-07" db="EMBL/GenBank/DDBJ databases">
        <title>Methanobacterium. sp. MethCan genome.</title>
        <authorList>
            <person name="Postec A."/>
            <person name="Quemeneur M."/>
        </authorList>
    </citation>
    <scope>NUCLEOTIDE SEQUENCE</scope>
    <source>
        <strain evidence="12">MethCAN</strain>
    </source>
</reference>
<dbReference type="HAMAP" id="MF_01554_A">
    <property type="entry name" value="GlmM_A"/>
    <property type="match status" value="1"/>
</dbReference>
<dbReference type="FunFam" id="3.40.120.10:FF:000003">
    <property type="entry name" value="Phosphoglucosamine mutase"/>
    <property type="match status" value="1"/>
</dbReference>
<dbReference type="InterPro" id="IPR005845">
    <property type="entry name" value="A-D-PHexomutase_a/b/a-II"/>
</dbReference>
<feature type="domain" description="Alpha-D-phosphohexomutase alpha/beta/alpha" evidence="11">
    <location>
        <begin position="268"/>
        <end position="367"/>
    </location>
</feature>
<dbReference type="Pfam" id="PF02879">
    <property type="entry name" value="PGM_PMM_II"/>
    <property type="match status" value="1"/>
</dbReference>
<dbReference type="InterPro" id="IPR036900">
    <property type="entry name" value="A-D-PHexomutase_C_sf"/>
</dbReference>
<dbReference type="InterPro" id="IPR005843">
    <property type="entry name" value="A-D-PHexomutase_C"/>
</dbReference>
<feature type="domain" description="Alpha-D-phosphohexomutase C-terminal" evidence="8">
    <location>
        <begin position="391"/>
        <end position="449"/>
    </location>
</feature>
<dbReference type="Pfam" id="PF02880">
    <property type="entry name" value="PGM_PMM_III"/>
    <property type="match status" value="1"/>
</dbReference>
<comment type="function">
    <text evidence="6">Catalyzes the conversion of glucosamine-6-phosphate to glucosamine-1-phosphate.</text>
</comment>
<feature type="binding site" description="via phosphate group" evidence="6">
    <location>
        <position position="110"/>
    </location>
    <ligand>
        <name>Mg(2+)</name>
        <dbReference type="ChEBI" id="CHEBI:18420"/>
    </ligand>
</feature>
<dbReference type="InterPro" id="IPR023666">
    <property type="entry name" value="GlmM_arc"/>
</dbReference>
<dbReference type="CDD" id="cd03087">
    <property type="entry name" value="PGM_like1"/>
    <property type="match status" value="1"/>
</dbReference>
<feature type="active site" description="Phosphoserine intermediate" evidence="6">
    <location>
        <position position="110"/>
    </location>
</feature>
<comment type="similarity">
    <text evidence="1 6 7">Belongs to the phosphohexose mutase family.</text>
</comment>
<evidence type="ECO:0000256" key="1">
    <source>
        <dbReference type="ARBA" id="ARBA00010231"/>
    </source>
</evidence>